<dbReference type="Gene3D" id="3.30.360.10">
    <property type="entry name" value="Dihydrodipicolinate Reductase, domain 2"/>
    <property type="match status" value="1"/>
</dbReference>
<keyword evidence="7" id="KW-1185">Reference proteome</keyword>
<evidence type="ECO:0000313" key="6">
    <source>
        <dbReference type="EMBL" id="KOO30912.1"/>
    </source>
</evidence>
<comment type="similarity">
    <text evidence="1">Belongs to the protease inhibitor I11 (ecotin) family.</text>
</comment>
<reference evidence="7" key="1">
    <citation type="journal article" date="2015" name="PLoS Genet.">
        <title>Genome Sequence and Transcriptome Analyses of Chrysochromulina tobin: Metabolic Tools for Enhanced Algal Fitness in the Prominent Order Prymnesiales (Haptophyceae).</title>
        <authorList>
            <person name="Hovde B.T."/>
            <person name="Deodato C.R."/>
            <person name="Hunsperger H.M."/>
            <person name="Ryken S.A."/>
            <person name="Yost W."/>
            <person name="Jha R.K."/>
            <person name="Patterson J."/>
            <person name="Monnat R.J. Jr."/>
            <person name="Barlow S.B."/>
            <person name="Starkenburg S.R."/>
            <person name="Cattolico R.A."/>
        </authorList>
    </citation>
    <scope>NUCLEOTIDE SEQUENCE</scope>
    <source>
        <strain evidence="7">CCMP291</strain>
    </source>
</reference>
<comment type="similarity">
    <text evidence="2">Belongs to the Gfo/Idh/MocA family.</text>
</comment>
<evidence type="ECO:0000256" key="1">
    <source>
        <dbReference type="ARBA" id="ARBA00010558"/>
    </source>
</evidence>
<dbReference type="Gene3D" id="3.40.50.720">
    <property type="entry name" value="NAD(P)-binding Rossmann-like Domain"/>
    <property type="match status" value="1"/>
</dbReference>
<evidence type="ECO:0000256" key="2">
    <source>
        <dbReference type="ARBA" id="ARBA00010928"/>
    </source>
</evidence>
<dbReference type="InterPro" id="IPR036291">
    <property type="entry name" value="NAD(P)-bd_dom_sf"/>
</dbReference>
<dbReference type="AlphaFoldDB" id="A0A0M0JX69"/>
<evidence type="ECO:0000259" key="5">
    <source>
        <dbReference type="Pfam" id="PF22725"/>
    </source>
</evidence>
<evidence type="ECO:0000313" key="7">
    <source>
        <dbReference type="Proteomes" id="UP000037460"/>
    </source>
</evidence>
<dbReference type="Pfam" id="PF01408">
    <property type="entry name" value="GFO_IDH_MocA"/>
    <property type="match status" value="1"/>
</dbReference>
<name>A0A0M0JX69_9EUKA</name>
<feature type="compositionally biased region" description="Low complexity" evidence="3">
    <location>
        <begin position="344"/>
        <end position="356"/>
    </location>
</feature>
<feature type="region of interest" description="Disordered" evidence="3">
    <location>
        <begin position="340"/>
        <end position="365"/>
    </location>
</feature>
<dbReference type="Pfam" id="PF22725">
    <property type="entry name" value="GFO_IDH_MocA_C3"/>
    <property type="match status" value="1"/>
</dbReference>
<feature type="domain" description="GFO/IDH/MocA-like oxidoreductase" evidence="5">
    <location>
        <begin position="120"/>
        <end position="257"/>
    </location>
</feature>
<dbReference type="Proteomes" id="UP000037460">
    <property type="component" value="Unassembled WGS sequence"/>
</dbReference>
<dbReference type="GO" id="GO:0000166">
    <property type="term" value="F:nucleotide binding"/>
    <property type="evidence" value="ECO:0007669"/>
    <property type="project" value="InterPro"/>
</dbReference>
<dbReference type="PANTHER" id="PTHR43377:SF1">
    <property type="entry name" value="BILIVERDIN REDUCTASE A"/>
    <property type="match status" value="1"/>
</dbReference>
<dbReference type="Pfam" id="PF03974">
    <property type="entry name" value="Ecotin"/>
    <property type="match status" value="1"/>
</dbReference>
<dbReference type="EMBL" id="JWZX01002130">
    <property type="protein sequence ID" value="KOO30912.1"/>
    <property type="molecule type" value="Genomic_DNA"/>
</dbReference>
<dbReference type="InterPro" id="IPR036198">
    <property type="entry name" value="Ecotin_sf"/>
</dbReference>
<dbReference type="GO" id="GO:0004867">
    <property type="term" value="F:serine-type endopeptidase inhibitor activity"/>
    <property type="evidence" value="ECO:0007669"/>
    <property type="project" value="InterPro"/>
</dbReference>
<dbReference type="SUPFAM" id="SSF51735">
    <property type="entry name" value="NAD(P)-binding Rossmann-fold domains"/>
    <property type="match status" value="1"/>
</dbReference>
<dbReference type="OrthoDB" id="16445at2759"/>
<protein>
    <submittedName>
        <fullName evidence="6">Proteinase inhibitor i11 ecotin</fullName>
    </submittedName>
</protein>
<sequence length="499" mass="54236">MEPFEAPRAAAFLKLTLETKTQLRERYKGVPIFSSCEEMLADEEAMGKIDGVIIATAHAFHAVLGMKFLAAGKHVLMEKPMTVDVLEACTLAAAADRALREQKLAFMVNNTANFRAQSFEARRLVEAGEVGELHHVLAVMYSPLMFLFDDPANDGWVKATGKMLQPDGSGNGFGYGQLSHLLGWVVQVGALEAEEVTAMTHRSERSGADLMDAALIRCKGGVALTISGGCGWPGNEHGKEATGKHFDIKLFGSKGVLMYGGDDKNPASGRLELRKHDGSPPYVSEGFLMENTGDNSDGPESLLEFIKACRGLPYQNGADQNVGLQVVRMLDAMYRSAASKRTEAAGPSASASVVAPPRRPDDGSHWQKAYPAAAEGMKRVVIHLDAQADEYSWKIELTVGKEMETDGVNHRFGGAKIDEKTVEGWGYGYFEATTHGGVATTRIGIRPGQPKVTRFVTMASTGPVRYNSRLPVVVYLHVDLEVQYRLWKAEPESRQAETG</sequence>
<dbReference type="InterPro" id="IPR051450">
    <property type="entry name" value="Gfo/Idh/MocA_Oxidoreductases"/>
</dbReference>
<dbReference type="InterPro" id="IPR005658">
    <property type="entry name" value="Prot_inh_ecotin"/>
</dbReference>
<dbReference type="InterPro" id="IPR055170">
    <property type="entry name" value="GFO_IDH_MocA-like_dom"/>
</dbReference>
<dbReference type="SUPFAM" id="SSF49772">
    <property type="entry name" value="Ecotin, trypsin inhibitor"/>
    <property type="match status" value="1"/>
</dbReference>
<evidence type="ECO:0000256" key="3">
    <source>
        <dbReference type="SAM" id="MobiDB-lite"/>
    </source>
</evidence>
<dbReference type="SUPFAM" id="SSF55347">
    <property type="entry name" value="Glyceraldehyde-3-phosphate dehydrogenase-like, C-terminal domain"/>
    <property type="match status" value="1"/>
</dbReference>
<feature type="domain" description="Gfo/Idh/MocA-like oxidoreductase N-terminal" evidence="4">
    <location>
        <begin position="21"/>
        <end position="98"/>
    </location>
</feature>
<gene>
    <name evidence="6" type="ORF">Ctob_011697</name>
</gene>
<comment type="caution">
    <text evidence="6">The sequence shown here is derived from an EMBL/GenBank/DDBJ whole genome shotgun (WGS) entry which is preliminary data.</text>
</comment>
<organism evidence="6 7">
    <name type="scientific">Chrysochromulina tobinii</name>
    <dbReference type="NCBI Taxonomy" id="1460289"/>
    <lineage>
        <taxon>Eukaryota</taxon>
        <taxon>Haptista</taxon>
        <taxon>Haptophyta</taxon>
        <taxon>Prymnesiophyceae</taxon>
        <taxon>Prymnesiales</taxon>
        <taxon>Chrysochromulinaceae</taxon>
        <taxon>Chrysochromulina</taxon>
    </lineage>
</organism>
<evidence type="ECO:0000259" key="4">
    <source>
        <dbReference type="Pfam" id="PF01408"/>
    </source>
</evidence>
<proteinExistence type="inferred from homology"/>
<dbReference type="InterPro" id="IPR000683">
    <property type="entry name" value="Gfo/Idh/MocA-like_OxRdtase_N"/>
</dbReference>
<accession>A0A0M0JX69</accession>
<dbReference type="PANTHER" id="PTHR43377">
    <property type="entry name" value="BILIVERDIN REDUCTASE A"/>
    <property type="match status" value="1"/>
</dbReference>
<dbReference type="Gene3D" id="2.60.40.550">
    <property type="entry name" value="Ecotin"/>
    <property type="match status" value="1"/>
</dbReference>